<evidence type="ECO:0000313" key="1">
    <source>
        <dbReference type="EMBL" id="EEP66588.1"/>
    </source>
</evidence>
<reference evidence="1" key="1">
    <citation type="submission" date="2009-04" db="EMBL/GenBank/DDBJ databases">
        <authorList>
            <person name="Weinstock G."/>
            <person name="Sodergren E."/>
            <person name="Clifton S."/>
            <person name="Fulton L."/>
            <person name="Fulton B."/>
            <person name="Courtney L."/>
            <person name="Fronick C."/>
            <person name="Harrison M."/>
            <person name="Strong C."/>
            <person name="Farmer C."/>
            <person name="Delahaunty K."/>
            <person name="Markovic C."/>
            <person name="Hall O."/>
            <person name="Minx P."/>
            <person name="Tomlinson C."/>
            <person name="Mitreva M."/>
            <person name="Nelson J."/>
            <person name="Hou S."/>
            <person name="Wollam A."/>
            <person name="Pepin K.H."/>
            <person name="Johnson M."/>
            <person name="Bhonagiri V."/>
            <person name="Nash W.E."/>
            <person name="Warren W."/>
            <person name="Chinwalla A."/>
            <person name="Mardis E.R."/>
            <person name="Wilson R.K."/>
        </authorList>
    </citation>
    <scope>NUCLEOTIDE SEQUENCE [LARGE SCALE GENOMIC DNA]</scope>
    <source>
        <strain evidence="1">ATCC 51147</strain>
    </source>
</reference>
<sequence>MQCNQIAKKCQAELTNCLMRQHKYFCVFRLPLRNDTEAA</sequence>
<dbReference type="EMBL" id="ACJW02000008">
    <property type="protein sequence ID" value="EEP66588.1"/>
    <property type="molecule type" value="Genomic_DNA"/>
</dbReference>
<evidence type="ECO:0000313" key="2">
    <source>
        <dbReference type="Proteomes" id="UP000003009"/>
    </source>
</evidence>
<keyword evidence="2" id="KW-1185">Reference proteome</keyword>
<dbReference type="HOGENOM" id="CLU_3311214_0_0_4"/>
<organism evidence="1 2">
    <name type="scientific">Kingella oralis ATCC 51147</name>
    <dbReference type="NCBI Taxonomy" id="629741"/>
    <lineage>
        <taxon>Bacteria</taxon>
        <taxon>Pseudomonadati</taxon>
        <taxon>Pseudomonadota</taxon>
        <taxon>Betaproteobacteria</taxon>
        <taxon>Neisseriales</taxon>
        <taxon>Neisseriaceae</taxon>
        <taxon>Kingella</taxon>
    </lineage>
</organism>
<proteinExistence type="predicted"/>
<dbReference type="STRING" id="629741.GCWU000324_02989"/>
<dbReference type="AlphaFoldDB" id="C4GMQ3"/>
<protein>
    <submittedName>
        <fullName evidence="1">Uncharacterized protein</fullName>
    </submittedName>
</protein>
<dbReference type="Proteomes" id="UP000003009">
    <property type="component" value="Unassembled WGS sequence"/>
</dbReference>
<name>C4GMQ3_9NEIS</name>
<gene>
    <name evidence="1" type="ORF">GCWU000324_02989</name>
</gene>
<accession>C4GMQ3</accession>
<comment type="caution">
    <text evidence="1">The sequence shown here is derived from an EMBL/GenBank/DDBJ whole genome shotgun (WGS) entry which is preliminary data.</text>
</comment>